<dbReference type="PATRIC" id="fig|69.6.peg.4505"/>
<reference evidence="1 2" key="1">
    <citation type="submission" date="2015-11" db="EMBL/GenBank/DDBJ databases">
        <title>Genome sequences of Lysobacter enzymogenes strain C3 and Lysobacter antibioticus ATCC 29479.</title>
        <authorList>
            <person name="Kobayashi D.Y."/>
        </authorList>
    </citation>
    <scope>NUCLEOTIDE SEQUENCE [LARGE SCALE GENOMIC DNA]</scope>
    <source>
        <strain evidence="1 2">C3</strain>
    </source>
</reference>
<evidence type="ECO:0000313" key="1">
    <source>
        <dbReference type="EMBL" id="ALN59910.1"/>
    </source>
</evidence>
<dbReference type="KEGG" id="lez:GLE_4569"/>
<dbReference type="RefSeq" id="WP_057949150.1">
    <property type="nucleotide sequence ID" value="NZ_CP067396.1"/>
</dbReference>
<gene>
    <name evidence="1" type="ORF">GLE_4569</name>
</gene>
<dbReference type="AlphaFoldDB" id="A0A0S2DMM1"/>
<proteinExistence type="predicted"/>
<name>A0A0S2DMM1_LYSEN</name>
<evidence type="ECO:0000313" key="2">
    <source>
        <dbReference type="Proteomes" id="UP000061569"/>
    </source>
</evidence>
<dbReference type="Proteomes" id="UP000061569">
    <property type="component" value="Chromosome"/>
</dbReference>
<organism evidence="1 2">
    <name type="scientific">Lysobacter enzymogenes</name>
    <dbReference type="NCBI Taxonomy" id="69"/>
    <lineage>
        <taxon>Bacteria</taxon>
        <taxon>Pseudomonadati</taxon>
        <taxon>Pseudomonadota</taxon>
        <taxon>Gammaproteobacteria</taxon>
        <taxon>Lysobacterales</taxon>
        <taxon>Lysobacteraceae</taxon>
        <taxon>Lysobacter</taxon>
    </lineage>
</organism>
<dbReference type="OrthoDB" id="6025372at2"/>
<protein>
    <submittedName>
        <fullName evidence="1">Uncharacterized protein</fullName>
    </submittedName>
</protein>
<dbReference type="EMBL" id="CP013140">
    <property type="protein sequence ID" value="ALN59910.1"/>
    <property type="molecule type" value="Genomic_DNA"/>
</dbReference>
<sequence length="72" mass="7957">MFRVELKQRDGGDDRALTAAVAEIEQEYRSAEAALKSVLPSARKYALQAGKGLWLRVFYNGDSQPVFGTLVP</sequence>
<accession>A0A0S2DMM1</accession>